<protein>
    <submittedName>
        <fullName evidence="1">Uncharacterized protein</fullName>
    </submittedName>
</protein>
<accession>A0ABV7MUB5</accession>
<comment type="caution">
    <text evidence="1">The sequence shown here is derived from an EMBL/GenBank/DDBJ whole genome shotgun (WGS) entry which is preliminary data.</text>
</comment>
<keyword evidence="2" id="KW-1185">Reference proteome</keyword>
<dbReference type="Proteomes" id="UP001595648">
    <property type="component" value="Unassembled WGS sequence"/>
</dbReference>
<evidence type="ECO:0000313" key="1">
    <source>
        <dbReference type="EMBL" id="MFC3324218.1"/>
    </source>
</evidence>
<proteinExistence type="predicted"/>
<reference evidence="2" key="1">
    <citation type="journal article" date="2019" name="Int. J. Syst. Evol. Microbiol.">
        <title>The Global Catalogue of Microorganisms (GCM) 10K type strain sequencing project: providing services to taxonomists for standard genome sequencing and annotation.</title>
        <authorList>
            <consortium name="The Broad Institute Genomics Platform"/>
            <consortium name="The Broad Institute Genome Sequencing Center for Infectious Disease"/>
            <person name="Wu L."/>
            <person name="Ma J."/>
        </authorList>
    </citation>
    <scope>NUCLEOTIDE SEQUENCE [LARGE SCALE GENOMIC DNA]</scope>
    <source>
        <strain evidence="2">ICMP 19515</strain>
    </source>
</reference>
<name>A0ABV7MUB5_9HYPH</name>
<organism evidence="1 2">
    <name type="scientific">Mesorhizobium cantuariense</name>
    <dbReference type="NCBI Taxonomy" id="1300275"/>
    <lineage>
        <taxon>Bacteria</taxon>
        <taxon>Pseudomonadati</taxon>
        <taxon>Pseudomonadota</taxon>
        <taxon>Alphaproteobacteria</taxon>
        <taxon>Hyphomicrobiales</taxon>
        <taxon>Phyllobacteriaceae</taxon>
        <taxon>Mesorhizobium</taxon>
    </lineage>
</organism>
<evidence type="ECO:0000313" key="2">
    <source>
        <dbReference type="Proteomes" id="UP001595648"/>
    </source>
</evidence>
<dbReference type="EMBL" id="JBHRVD010000001">
    <property type="protein sequence ID" value="MFC3324218.1"/>
    <property type="molecule type" value="Genomic_DNA"/>
</dbReference>
<gene>
    <name evidence="1" type="ORF">ACFOJ9_20995</name>
</gene>
<sequence length="61" mass="6721">MSEASVRELACEAQLNLRHLPDYMDSISDRLRASRPMLRITDSASISASPSATPPSTWSGW</sequence>
<dbReference type="RefSeq" id="WP_378980923.1">
    <property type="nucleotide sequence ID" value="NZ_JBHRVD010000001.1"/>
</dbReference>